<name>A0A4Q7N6F7_9BACT</name>
<dbReference type="Gene3D" id="3.40.50.300">
    <property type="entry name" value="P-loop containing nucleotide triphosphate hydrolases"/>
    <property type="match status" value="1"/>
</dbReference>
<accession>A0A4Q7N6F7</accession>
<evidence type="ECO:0000256" key="2">
    <source>
        <dbReference type="ARBA" id="ARBA00022840"/>
    </source>
</evidence>
<proteinExistence type="predicted"/>
<keyword evidence="1" id="KW-0547">Nucleotide-binding</keyword>
<dbReference type="Pfam" id="PF05192">
    <property type="entry name" value="MutS_III"/>
    <property type="match status" value="1"/>
</dbReference>
<dbReference type="InterPro" id="IPR036187">
    <property type="entry name" value="DNA_mismatch_repair_MutS_sf"/>
</dbReference>
<dbReference type="OrthoDB" id="1097361at2"/>
<keyword evidence="2" id="KW-0067">ATP-binding</keyword>
<protein>
    <submittedName>
        <fullName evidence="5">MutS-like protein</fullName>
    </submittedName>
</protein>
<dbReference type="AlphaFoldDB" id="A0A4Q7N6F7"/>
<dbReference type="InterPro" id="IPR027417">
    <property type="entry name" value="P-loop_NTPase"/>
</dbReference>
<dbReference type="Pfam" id="PF00488">
    <property type="entry name" value="MutS_V"/>
    <property type="match status" value="1"/>
</dbReference>
<dbReference type="PANTHER" id="PTHR11361">
    <property type="entry name" value="DNA MISMATCH REPAIR PROTEIN MUTS FAMILY MEMBER"/>
    <property type="match status" value="1"/>
</dbReference>
<feature type="domain" description="DNA mismatch repair proteins mutS family" evidence="4">
    <location>
        <begin position="263"/>
        <end position="450"/>
    </location>
</feature>
<dbReference type="InterPro" id="IPR007696">
    <property type="entry name" value="DNA_mismatch_repair_MutS_core"/>
</dbReference>
<dbReference type="EMBL" id="SGXA01000001">
    <property type="protein sequence ID" value="RZS76590.1"/>
    <property type="molecule type" value="Genomic_DNA"/>
</dbReference>
<reference evidence="5 6" key="1">
    <citation type="submission" date="2019-02" db="EMBL/GenBank/DDBJ databases">
        <title>Genomic Encyclopedia of Type Strains, Phase IV (KMG-IV): sequencing the most valuable type-strain genomes for metagenomic binning, comparative biology and taxonomic classification.</title>
        <authorList>
            <person name="Goeker M."/>
        </authorList>
    </citation>
    <scope>NUCLEOTIDE SEQUENCE [LARGE SCALE GENOMIC DNA]</scope>
    <source>
        <strain evidence="5 6">DSM 18116</strain>
    </source>
</reference>
<dbReference type="GO" id="GO:0005524">
    <property type="term" value="F:ATP binding"/>
    <property type="evidence" value="ECO:0007669"/>
    <property type="project" value="UniProtKB-KW"/>
</dbReference>
<evidence type="ECO:0000313" key="5">
    <source>
        <dbReference type="EMBL" id="RZS76590.1"/>
    </source>
</evidence>
<dbReference type="RefSeq" id="WP_158644135.1">
    <property type="nucleotide sequence ID" value="NZ_CP042431.1"/>
</dbReference>
<dbReference type="GO" id="GO:0006298">
    <property type="term" value="P:mismatch repair"/>
    <property type="evidence" value="ECO:0007669"/>
    <property type="project" value="InterPro"/>
</dbReference>
<dbReference type="Proteomes" id="UP000293874">
    <property type="component" value="Unassembled WGS sequence"/>
</dbReference>
<evidence type="ECO:0000259" key="4">
    <source>
        <dbReference type="SMART" id="SM00534"/>
    </source>
</evidence>
<dbReference type="InterPro" id="IPR000432">
    <property type="entry name" value="DNA_mismatch_repair_MutS_C"/>
</dbReference>
<keyword evidence="6" id="KW-1185">Reference proteome</keyword>
<dbReference type="SUPFAM" id="SSF52540">
    <property type="entry name" value="P-loop containing nucleoside triphosphate hydrolases"/>
    <property type="match status" value="1"/>
</dbReference>
<comment type="caution">
    <text evidence="5">The sequence shown here is derived from an EMBL/GenBank/DDBJ whole genome shotgun (WGS) entry which is preliminary data.</text>
</comment>
<gene>
    <name evidence="5" type="ORF">EV199_2476</name>
</gene>
<evidence type="ECO:0000256" key="1">
    <source>
        <dbReference type="ARBA" id="ARBA00022741"/>
    </source>
</evidence>
<evidence type="ECO:0000313" key="6">
    <source>
        <dbReference type="Proteomes" id="UP000293874"/>
    </source>
</evidence>
<evidence type="ECO:0000256" key="3">
    <source>
        <dbReference type="ARBA" id="ARBA00023125"/>
    </source>
</evidence>
<keyword evidence="3" id="KW-0238">DNA-binding</keyword>
<dbReference type="InterPro" id="IPR045076">
    <property type="entry name" value="MutS"/>
</dbReference>
<dbReference type="SMART" id="SM00534">
    <property type="entry name" value="MUTSac"/>
    <property type="match status" value="1"/>
</dbReference>
<organism evidence="5 6">
    <name type="scientific">Pseudobacter ginsenosidimutans</name>
    <dbReference type="NCBI Taxonomy" id="661488"/>
    <lineage>
        <taxon>Bacteria</taxon>
        <taxon>Pseudomonadati</taxon>
        <taxon>Bacteroidota</taxon>
        <taxon>Chitinophagia</taxon>
        <taxon>Chitinophagales</taxon>
        <taxon>Chitinophagaceae</taxon>
        <taxon>Pseudobacter</taxon>
    </lineage>
</organism>
<sequence>MNKEVKSFCTDKQTTEDLNLLGKYKTDSVFSLFNRTKTKGGEQLLEQYFQQPLTQAAAIEERQWNIKSLVGKAIVFPVGDQEFGALEQYITSFAPVSKARLFTEVFKRKSKAIAGMREEQEHVNALLTDGLKALLQLRDWFKGTLAGIDSAYLQNLTGRYLPLLENKLLELPEKGIASGNLSVIQQSKYESFLRGSNHEAFNSLLRDCYELDLFLGIAAMIEEKNYSFPVIHHGQNALLKLKGAYHPGLKKAIGNDLQLDARQNLLFLTGANMAGKSTFMKTIGICFYLAHMGFPVPASEMETSVYDGFYSSINLPDNISKGYSHFYAEVLRVKDVAVEVAAGKKLLIIFDELFKGTNVKDAFDATSGVAKAMLDYKQSLFVLSTHIVEVGALLQQEAVGIQYKYMPSLLEAHTTRYTYTLQEGISDDRHGMMIIRQEGIFDLFPSKKLRNS</sequence>
<dbReference type="SUPFAM" id="SSF48334">
    <property type="entry name" value="DNA repair protein MutS, domain III"/>
    <property type="match status" value="1"/>
</dbReference>
<dbReference type="GO" id="GO:0140664">
    <property type="term" value="F:ATP-dependent DNA damage sensor activity"/>
    <property type="evidence" value="ECO:0007669"/>
    <property type="project" value="InterPro"/>
</dbReference>
<dbReference type="GO" id="GO:0005829">
    <property type="term" value="C:cytosol"/>
    <property type="evidence" value="ECO:0007669"/>
    <property type="project" value="TreeGrafter"/>
</dbReference>
<dbReference type="Gene3D" id="1.10.1420.10">
    <property type="match status" value="1"/>
</dbReference>
<dbReference type="PANTHER" id="PTHR11361:SF99">
    <property type="entry name" value="DNA MISMATCH REPAIR PROTEIN"/>
    <property type="match status" value="1"/>
</dbReference>
<dbReference type="GO" id="GO:0030983">
    <property type="term" value="F:mismatched DNA binding"/>
    <property type="evidence" value="ECO:0007669"/>
    <property type="project" value="InterPro"/>
</dbReference>